<dbReference type="Gene3D" id="3.90.226.10">
    <property type="entry name" value="2-enoyl-CoA Hydratase, Chain A, domain 1"/>
    <property type="match status" value="1"/>
</dbReference>
<evidence type="ECO:0000313" key="1">
    <source>
        <dbReference type="EMBL" id="HGS86108.1"/>
    </source>
</evidence>
<comment type="caution">
    <text evidence="1">The sequence shown here is derived from an EMBL/GenBank/DDBJ whole genome shotgun (WGS) entry which is preliminary data.</text>
</comment>
<organism evidence="1">
    <name type="scientific">Bellilinea caldifistulae</name>
    <dbReference type="NCBI Taxonomy" id="360411"/>
    <lineage>
        <taxon>Bacteria</taxon>
        <taxon>Bacillati</taxon>
        <taxon>Chloroflexota</taxon>
        <taxon>Anaerolineae</taxon>
        <taxon>Anaerolineales</taxon>
        <taxon>Anaerolineaceae</taxon>
        <taxon>Bellilinea</taxon>
    </lineage>
</organism>
<proteinExistence type="predicted"/>
<dbReference type="InterPro" id="IPR029045">
    <property type="entry name" value="ClpP/crotonase-like_dom_sf"/>
</dbReference>
<dbReference type="GO" id="GO:0003824">
    <property type="term" value="F:catalytic activity"/>
    <property type="evidence" value="ECO:0007669"/>
    <property type="project" value="UniProtKB-ARBA"/>
</dbReference>
<dbReference type="AlphaFoldDB" id="A0A7C4Q0R6"/>
<name>A0A7C4Q0R6_9CHLR</name>
<dbReference type="EMBL" id="DSXR01000012">
    <property type="protein sequence ID" value="HGS86108.1"/>
    <property type="molecule type" value="Genomic_DNA"/>
</dbReference>
<dbReference type="InterPro" id="IPR001753">
    <property type="entry name" value="Enoyl-CoA_hydra/iso"/>
</dbReference>
<dbReference type="SUPFAM" id="SSF52096">
    <property type="entry name" value="ClpP/crotonase"/>
    <property type="match status" value="1"/>
</dbReference>
<protein>
    <submittedName>
        <fullName evidence="1">Uncharacterized protein</fullName>
    </submittedName>
</protein>
<reference evidence="1" key="1">
    <citation type="journal article" date="2020" name="mSystems">
        <title>Genome- and Community-Level Interaction Insights into Carbon Utilization and Element Cycling Functions of Hydrothermarchaeota in Hydrothermal Sediment.</title>
        <authorList>
            <person name="Zhou Z."/>
            <person name="Liu Y."/>
            <person name="Xu W."/>
            <person name="Pan J."/>
            <person name="Luo Z.H."/>
            <person name="Li M."/>
        </authorList>
    </citation>
    <scope>NUCLEOTIDE SEQUENCE [LARGE SCALE GENOMIC DNA]</scope>
    <source>
        <strain evidence="1">SpSt-556</strain>
    </source>
</reference>
<dbReference type="Pfam" id="PF00378">
    <property type="entry name" value="ECH_1"/>
    <property type="match status" value="1"/>
</dbReference>
<gene>
    <name evidence="1" type="ORF">ENT17_00640</name>
</gene>
<accession>A0A7C4Q0R6</accession>
<sequence length="111" mass="12140">MAHQIMPTMVMSAFVDRVPRKAMAYLVYSMFAVSAERALAYGLVSDVVPDAELDATLEKLIANMLKAPSIALRAAKEYIRTAPDMPIAGAVEYARNLHATINSAAEIRQSR</sequence>